<dbReference type="InterPro" id="IPR036388">
    <property type="entry name" value="WH-like_DNA-bd_sf"/>
</dbReference>
<dbReference type="Pfam" id="PF23559">
    <property type="entry name" value="WHD_DRP"/>
    <property type="match status" value="1"/>
</dbReference>
<dbReference type="Gene3D" id="3.40.50.300">
    <property type="entry name" value="P-loop containing nucleotide triphosphate hydrolases"/>
    <property type="match status" value="1"/>
</dbReference>
<dbReference type="Pfam" id="PF23598">
    <property type="entry name" value="LRR_14"/>
    <property type="match status" value="1"/>
</dbReference>
<dbReference type="Pfam" id="PF00931">
    <property type="entry name" value="NB-ARC"/>
    <property type="match status" value="1"/>
</dbReference>
<dbReference type="InterPro" id="IPR027417">
    <property type="entry name" value="P-loop_NTPase"/>
</dbReference>
<dbReference type="GO" id="GO:0005524">
    <property type="term" value="F:ATP binding"/>
    <property type="evidence" value="ECO:0007669"/>
    <property type="project" value="UniProtKB-KW"/>
</dbReference>
<dbReference type="GO" id="GO:0043531">
    <property type="term" value="F:ADP binding"/>
    <property type="evidence" value="ECO:0007669"/>
    <property type="project" value="InterPro"/>
</dbReference>
<evidence type="ECO:0000259" key="7">
    <source>
        <dbReference type="Pfam" id="PF00931"/>
    </source>
</evidence>
<dbReference type="FunFam" id="1.10.8.430:FF:000003">
    <property type="entry name" value="Probable disease resistance protein At5g66910"/>
    <property type="match status" value="1"/>
</dbReference>
<dbReference type="GO" id="GO:0006952">
    <property type="term" value="P:defense response"/>
    <property type="evidence" value="ECO:0007669"/>
    <property type="project" value="UniProtKB-KW"/>
</dbReference>
<keyword evidence="6" id="KW-0067">ATP-binding</keyword>
<evidence type="ECO:0000259" key="9">
    <source>
        <dbReference type="Pfam" id="PF23598"/>
    </source>
</evidence>
<dbReference type="Gene3D" id="1.10.10.10">
    <property type="entry name" value="Winged helix-like DNA-binding domain superfamily/Winged helix DNA-binding domain"/>
    <property type="match status" value="1"/>
</dbReference>
<keyword evidence="5" id="KW-0611">Plant defense</keyword>
<evidence type="ECO:0000256" key="5">
    <source>
        <dbReference type="ARBA" id="ARBA00022821"/>
    </source>
</evidence>
<dbReference type="InterPro" id="IPR050905">
    <property type="entry name" value="Plant_NBS-LRR"/>
</dbReference>
<dbReference type="InterPro" id="IPR042197">
    <property type="entry name" value="Apaf_helical"/>
</dbReference>
<evidence type="ECO:0000256" key="4">
    <source>
        <dbReference type="ARBA" id="ARBA00022741"/>
    </source>
</evidence>
<evidence type="ECO:0000313" key="11">
    <source>
        <dbReference type="Proteomes" id="UP001165190"/>
    </source>
</evidence>
<dbReference type="InterPro" id="IPR055414">
    <property type="entry name" value="LRR_R13L4/SHOC2-like"/>
</dbReference>
<evidence type="ECO:0000313" key="10">
    <source>
        <dbReference type="EMBL" id="GMI92684.1"/>
    </source>
</evidence>
<dbReference type="InterPro" id="IPR032675">
    <property type="entry name" value="LRR_dom_sf"/>
</dbReference>
<dbReference type="SUPFAM" id="SSF52540">
    <property type="entry name" value="P-loop containing nucleoside triphosphate hydrolases"/>
    <property type="match status" value="1"/>
</dbReference>
<name>A0A9W7I8X7_HIBTR</name>
<protein>
    <submittedName>
        <fullName evidence="10">RESISTANT TO P. SYRINGAE 2</fullName>
    </submittedName>
</protein>
<dbReference type="PRINTS" id="PR00364">
    <property type="entry name" value="DISEASERSIST"/>
</dbReference>
<dbReference type="SUPFAM" id="SSF52058">
    <property type="entry name" value="L domain-like"/>
    <property type="match status" value="1"/>
</dbReference>
<feature type="domain" description="Disease resistance protein winged helix" evidence="8">
    <location>
        <begin position="405"/>
        <end position="470"/>
    </location>
</feature>
<dbReference type="EMBL" id="BSYR01000024">
    <property type="protein sequence ID" value="GMI92684.1"/>
    <property type="molecule type" value="Genomic_DNA"/>
</dbReference>
<dbReference type="AlphaFoldDB" id="A0A9W7I8X7"/>
<dbReference type="Gene3D" id="1.10.8.430">
    <property type="entry name" value="Helical domain of apoptotic protease-activating factors"/>
    <property type="match status" value="1"/>
</dbReference>
<evidence type="ECO:0000256" key="3">
    <source>
        <dbReference type="ARBA" id="ARBA00022737"/>
    </source>
</evidence>
<comment type="caution">
    <text evidence="10">The sequence shown here is derived from an EMBL/GenBank/DDBJ whole genome shotgun (WGS) entry which is preliminary data.</text>
</comment>
<comment type="similarity">
    <text evidence="1">Belongs to the disease resistance NB-LRR family.</text>
</comment>
<sequence length="898" mass="101878">MDFITPLISIVERLCTATASRASRVINLDRGIQSFATELIELKDKRDDLRTLLERAELDGSRRTNEVQRWLARVEVIETEATSIIENFGQSRRRSGCLNPSCYSKYNLSKEMIEKLKELSELKGKGNFERLVTEPHPAPVEEKPCRPAIGISVMVHKVWEFLEESKVGIIALYGMGGVGKTTLLKTINNAFLTRDHSYDVVIWVLVSKEFVVSKIQQSIVARLGLPWEESETHEHLTSKIYNVLKKKRFLLLLDDVWERIDLGDIGIPLPDEENKCKLIFTTRSMDVCSDMDAHRKLKVELLTDDKSWQLFCDKVGRMEILESPAIRTYAERMVQKCGGLPLALITVGRAMANKETEEEWKYAIELLNKSPSELRGMEDVFTLLKFSYDNLENEATKMCFLYCSLFPHSYSIEKEQLVEYWIAEGFLDSSYDSHAYNKGYAAIGSLKVACLLETGEEETQVKMNDVIRSFALWIASGCGVNKGKFLVEACLGLTEAPGVRTWEGAQRVSLLDNGITGLKEVPMCPNLLTLLLQWNNGLNRIPDDFFQSMTALRLLDLSFTSIRKIPVSIGELLELRYLNLTATKITTLPKELGSLAKLNHLNLLRTYSLRTIPPEAIAGLSELVVLNLYYSYECWKVQNSESEDDVGLDVLETLAHLRILGLTISTITSLRKLSGTRSLVRCIQYLFIKECEGLHQLELSSTFGYGKLLKRLSIKDCNDLTCLVVDADDGENWLPNLEVLALHGLPNVTSVWKSSPRETSLQNLRLLNIWYCHRLKNVSWISSLPKLEAIYLFYCKALEEVVSEEEKVEPDSKAFARLKTISIRDLPELRSITPLALTVPCLKNIAVIDCPKLKKLSIRTTHDSSTVPTVYCSKDWWEGLEWDDLSTKNSFLTNFTSN</sequence>
<dbReference type="OrthoDB" id="664960at2759"/>
<organism evidence="10 11">
    <name type="scientific">Hibiscus trionum</name>
    <name type="common">Flower of an hour</name>
    <dbReference type="NCBI Taxonomy" id="183268"/>
    <lineage>
        <taxon>Eukaryota</taxon>
        <taxon>Viridiplantae</taxon>
        <taxon>Streptophyta</taxon>
        <taxon>Embryophyta</taxon>
        <taxon>Tracheophyta</taxon>
        <taxon>Spermatophyta</taxon>
        <taxon>Magnoliopsida</taxon>
        <taxon>eudicotyledons</taxon>
        <taxon>Gunneridae</taxon>
        <taxon>Pentapetalae</taxon>
        <taxon>rosids</taxon>
        <taxon>malvids</taxon>
        <taxon>Malvales</taxon>
        <taxon>Malvaceae</taxon>
        <taxon>Malvoideae</taxon>
        <taxon>Hibiscus</taxon>
    </lineage>
</organism>
<keyword evidence="4" id="KW-0547">Nucleotide-binding</keyword>
<dbReference type="PANTHER" id="PTHR33463">
    <property type="entry name" value="NB-ARC DOMAIN-CONTAINING PROTEIN-RELATED"/>
    <property type="match status" value="1"/>
</dbReference>
<keyword evidence="3" id="KW-0677">Repeat</keyword>
<keyword evidence="2" id="KW-0433">Leucine-rich repeat</keyword>
<dbReference type="FunFam" id="3.40.50.300:FF:001091">
    <property type="entry name" value="Probable disease resistance protein At1g61300"/>
    <property type="match status" value="1"/>
</dbReference>
<reference evidence="10" key="1">
    <citation type="submission" date="2023-05" db="EMBL/GenBank/DDBJ databases">
        <title>Genome and transcriptome analyses reveal genes involved in the formation of fine ridges on petal epidermal cells in Hibiscus trionum.</title>
        <authorList>
            <person name="Koshimizu S."/>
            <person name="Masuda S."/>
            <person name="Ishii T."/>
            <person name="Shirasu K."/>
            <person name="Hoshino A."/>
            <person name="Arita M."/>
        </authorList>
    </citation>
    <scope>NUCLEOTIDE SEQUENCE</scope>
    <source>
        <strain evidence="10">Hamamatsu line</strain>
    </source>
</reference>
<accession>A0A9W7I8X7</accession>
<dbReference type="InterPro" id="IPR058922">
    <property type="entry name" value="WHD_DRP"/>
</dbReference>
<evidence type="ECO:0000256" key="2">
    <source>
        <dbReference type="ARBA" id="ARBA00022614"/>
    </source>
</evidence>
<proteinExistence type="inferred from homology"/>
<feature type="domain" description="NB-ARC" evidence="7">
    <location>
        <begin position="154"/>
        <end position="319"/>
    </location>
</feature>
<dbReference type="Gene3D" id="3.80.10.10">
    <property type="entry name" value="Ribonuclease Inhibitor"/>
    <property type="match status" value="2"/>
</dbReference>
<evidence type="ECO:0000256" key="1">
    <source>
        <dbReference type="ARBA" id="ARBA00008894"/>
    </source>
</evidence>
<gene>
    <name evidence="10" type="ORF">HRI_002937700</name>
</gene>
<dbReference type="InterPro" id="IPR002182">
    <property type="entry name" value="NB-ARC"/>
</dbReference>
<evidence type="ECO:0000256" key="6">
    <source>
        <dbReference type="ARBA" id="ARBA00022840"/>
    </source>
</evidence>
<evidence type="ECO:0000259" key="8">
    <source>
        <dbReference type="Pfam" id="PF23559"/>
    </source>
</evidence>
<feature type="domain" description="Disease resistance R13L4/SHOC-2-like LRR" evidence="9">
    <location>
        <begin position="547"/>
        <end position="824"/>
    </location>
</feature>
<dbReference type="PANTHER" id="PTHR33463:SF204">
    <property type="entry name" value="NB-ARC DOMAIN-CONTAINING PROTEIN"/>
    <property type="match status" value="1"/>
</dbReference>
<dbReference type="FunFam" id="1.10.10.10:FF:000322">
    <property type="entry name" value="Probable disease resistance protein At1g63360"/>
    <property type="match status" value="1"/>
</dbReference>
<keyword evidence="11" id="KW-1185">Reference proteome</keyword>
<dbReference type="Proteomes" id="UP001165190">
    <property type="component" value="Unassembled WGS sequence"/>
</dbReference>